<keyword evidence="1 2" id="KW-0238">DNA-binding</keyword>
<dbReference type="PRINTS" id="PR00886">
    <property type="entry name" value="HIGHMOBLTY12"/>
</dbReference>
<sequence>MLSNLLCRLLGPVTNTPQMFVRSPCVHVHLVPVAKSFSTGSGDPPKFPLNGYVRFLLQQRPVIVKQYPGITFVDVSRKIAQQWQSLTPQQKQPFENTAQAAMDKYKEELKHFHARLTPEQFDALLKMKQQKLVTRKNLSLKRELTRLGKPKRPRSASNIFLSERMSLTGGTTMQAKLSSLMSDWKKLDDAQKKTYRQLAEDDKVRYTHEIKAWEKNMVEIGREDLVRSKDKSKKTKVKRLPRRTSPAQKNKKA</sequence>
<evidence type="ECO:0000259" key="4">
    <source>
        <dbReference type="PROSITE" id="PS50118"/>
    </source>
</evidence>
<feature type="region of interest" description="Disordered" evidence="3">
    <location>
        <begin position="223"/>
        <end position="253"/>
    </location>
</feature>
<organism evidence="5 6">
    <name type="scientific">Conger conger</name>
    <name type="common">Conger eel</name>
    <name type="synonym">Muraena conger</name>
    <dbReference type="NCBI Taxonomy" id="82655"/>
    <lineage>
        <taxon>Eukaryota</taxon>
        <taxon>Metazoa</taxon>
        <taxon>Chordata</taxon>
        <taxon>Craniata</taxon>
        <taxon>Vertebrata</taxon>
        <taxon>Euteleostomi</taxon>
        <taxon>Actinopterygii</taxon>
        <taxon>Neopterygii</taxon>
        <taxon>Teleostei</taxon>
        <taxon>Anguilliformes</taxon>
        <taxon>Congridae</taxon>
        <taxon>Conger</taxon>
    </lineage>
</organism>
<evidence type="ECO:0000256" key="3">
    <source>
        <dbReference type="SAM" id="MobiDB-lite"/>
    </source>
</evidence>
<keyword evidence="6" id="KW-1185">Reference proteome</keyword>
<feature type="domain" description="HMG box" evidence="4">
    <location>
        <begin position="150"/>
        <end position="214"/>
    </location>
</feature>
<proteinExistence type="predicted"/>
<evidence type="ECO:0000256" key="2">
    <source>
        <dbReference type="PROSITE-ProRule" id="PRU00267"/>
    </source>
</evidence>
<dbReference type="PANTHER" id="PTHR48112">
    <property type="entry name" value="HIGH MOBILITY GROUP PROTEIN DSP1"/>
    <property type="match status" value="1"/>
</dbReference>
<dbReference type="InterPro" id="IPR009071">
    <property type="entry name" value="HMG_box_dom"/>
</dbReference>
<evidence type="ECO:0000313" key="5">
    <source>
        <dbReference type="EMBL" id="KAJ8250515.1"/>
    </source>
</evidence>
<dbReference type="PANTHER" id="PTHR48112:SF22">
    <property type="entry name" value="MITOCHONDRIAL TRANSCRIPTION FACTOR A, ISOFORM B"/>
    <property type="match status" value="1"/>
</dbReference>
<evidence type="ECO:0000256" key="1">
    <source>
        <dbReference type="ARBA" id="ARBA00023125"/>
    </source>
</evidence>
<dbReference type="EMBL" id="JAFJMO010000018">
    <property type="protein sequence ID" value="KAJ8250515.1"/>
    <property type="molecule type" value="Genomic_DNA"/>
</dbReference>
<dbReference type="Proteomes" id="UP001152803">
    <property type="component" value="Unassembled WGS sequence"/>
</dbReference>
<feature type="domain" description="HMG box" evidence="4">
    <location>
        <begin position="45"/>
        <end position="113"/>
    </location>
</feature>
<accession>A0A9Q1HL81</accession>
<evidence type="ECO:0000313" key="6">
    <source>
        <dbReference type="Proteomes" id="UP001152803"/>
    </source>
</evidence>
<dbReference type="SUPFAM" id="SSF47095">
    <property type="entry name" value="HMG-box"/>
    <property type="match status" value="2"/>
</dbReference>
<protein>
    <recommendedName>
        <fullName evidence="4">HMG box domain-containing protein</fullName>
    </recommendedName>
</protein>
<dbReference type="PROSITE" id="PS50118">
    <property type="entry name" value="HMG_BOX_2"/>
    <property type="match status" value="2"/>
</dbReference>
<reference evidence="5" key="1">
    <citation type="journal article" date="2023" name="Science">
        <title>Genome structures resolve the early diversification of teleost fishes.</title>
        <authorList>
            <person name="Parey E."/>
            <person name="Louis A."/>
            <person name="Montfort J."/>
            <person name="Bouchez O."/>
            <person name="Roques C."/>
            <person name="Iampietro C."/>
            <person name="Lluch J."/>
            <person name="Castinel A."/>
            <person name="Donnadieu C."/>
            <person name="Desvignes T."/>
            <person name="Floi Bucao C."/>
            <person name="Jouanno E."/>
            <person name="Wen M."/>
            <person name="Mejri S."/>
            <person name="Dirks R."/>
            <person name="Jansen H."/>
            <person name="Henkel C."/>
            <person name="Chen W.J."/>
            <person name="Zahm M."/>
            <person name="Cabau C."/>
            <person name="Klopp C."/>
            <person name="Thompson A.W."/>
            <person name="Robinson-Rechavi M."/>
            <person name="Braasch I."/>
            <person name="Lecointre G."/>
            <person name="Bobe J."/>
            <person name="Postlethwait J.H."/>
            <person name="Berthelot C."/>
            <person name="Roest Crollius H."/>
            <person name="Guiguen Y."/>
        </authorList>
    </citation>
    <scope>NUCLEOTIDE SEQUENCE</scope>
    <source>
        <strain evidence="5">Concon-B</strain>
    </source>
</reference>
<feature type="compositionally biased region" description="Basic residues" evidence="3">
    <location>
        <begin position="230"/>
        <end position="242"/>
    </location>
</feature>
<keyword evidence="2" id="KW-0539">Nucleus</keyword>
<comment type="caution">
    <text evidence="5">The sequence shown here is derived from an EMBL/GenBank/DDBJ whole genome shotgun (WGS) entry which is preliminary data.</text>
</comment>
<dbReference type="GO" id="GO:0006357">
    <property type="term" value="P:regulation of transcription by RNA polymerase II"/>
    <property type="evidence" value="ECO:0007669"/>
    <property type="project" value="TreeGrafter"/>
</dbReference>
<dbReference type="OrthoDB" id="5550281at2759"/>
<dbReference type="InterPro" id="IPR036910">
    <property type="entry name" value="HMG_box_dom_sf"/>
</dbReference>
<dbReference type="Pfam" id="PF09011">
    <property type="entry name" value="HMG_box_2"/>
    <property type="match status" value="1"/>
</dbReference>
<feature type="DNA-binding region" description="HMG box" evidence="2">
    <location>
        <begin position="150"/>
        <end position="214"/>
    </location>
</feature>
<gene>
    <name evidence="5" type="ORF">COCON_G00224370</name>
</gene>
<dbReference type="Gene3D" id="1.10.30.10">
    <property type="entry name" value="High mobility group box domain"/>
    <property type="match status" value="2"/>
</dbReference>
<dbReference type="GO" id="GO:0003677">
    <property type="term" value="F:DNA binding"/>
    <property type="evidence" value="ECO:0007669"/>
    <property type="project" value="UniProtKB-UniRule"/>
</dbReference>
<name>A0A9Q1HL81_CONCO</name>
<dbReference type="SMART" id="SM00398">
    <property type="entry name" value="HMG"/>
    <property type="match status" value="2"/>
</dbReference>
<dbReference type="Pfam" id="PF00505">
    <property type="entry name" value="HMG_box"/>
    <property type="match status" value="1"/>
</dbReference>
<dbReference type="AlphaFoldDB" id="A0A9Q1HL81"/>
<dbReference type="GO" id="GO:0005634">
    <property type="term" value="C:nucleus"/>
    <property type="evidence" value="ECO:0007669"/>
    <property type="project" value="UniProtKB-UniRule"/>
</dbReference>
<dbReference type="InterPro" id="IPR050342">
    <property type="entry name" value="HMGB"/>
</dbReference>
<feature type="DNA-binding region" description="HMG box" evidence="2">
    <location>
        <begin position="45"/>
        <end position="113"/>
    </location>
</feature>